<reference evidence="2" key="1">
    <citation type="submission" date="2017-07" db="EMBL/GenBank/DDBJ databases">
        <title>Comparative genome mining reveals phylogenetic distribution patterns of secondary metabolites in Amycolatopsis.</title>
        <authorList>
            <person name="Adamek M."/>
            <person name="Alanjary M."/>
            <person name="Sales-Ortells H."/>
            <person name="Goodfellow M."/>
            <person name="Bull A.T."/>
            <person name="Kalinowski J."/>
            <person name="Ziemert N."/>
        </authorList>
    </citation>
    <scope>NUCLEOTIDE SEQUENCE [LARGE SCALE GENOMIC DNA]</scope>
    <source>
        <strain evidence="2">H5</strain>
    </source>
</reference>
<name>A0A229T995_9PSEU</name>
<accession>A0A229T995</accession>
<comment type="caution">
    <text evidence="1">The sequence shown here is derived from an EMBL/GenBank/DDBJ whole genome shotgun (WGS) entry which is preliminary data.</text>
</comment>
<proteinExistence type="predicted"/>
<dbReference type="Gene3D" id="3.90.70.10">
    <property type="entry name" value="Cysteine proteinases"/>
    <property type="match status" value="1"/>
</dbReference>
<dbReference type="EMBL" id="NMUL01000012">
    <property type="protein sequence ID" value="OXM67792.1"/>
    <property type="molecule type" value="Genomic_DNA"/>
</dbReference>
<dbReference type="AlphaFoldDB" id="A0A229T995"/>
<keyword evidence="2" id="KW-1185">Reference proteome</keyword>
<protein>
    <submittedName>
        <fullName evidence="1">Uncharacterized protein</fullName>
    </submittedName>
</protein>
<evidence type="ECO:0000313" key="1">
    <source>
        <dbReference type="EMBL" id="OXM67792.1"/>
    </source>
</evidence>
<dbReference type="OrthoDB" id="3630380at2"/>
<dbReference type="RefSeq" id="WP_093948189.1">
    <property type="nucleotide sequence ID" value="NZ_NMUL01000012.1"/>
</dbReference>
<gene>
    <name evidence="1" type="ORF">CF165_15415</name>
</gene>
<sequence>MRYRPLGSDPADPRLGRLIPDDWRHVERYPLSAMPAGKPLGPRPVVIGINWYSAFDQPEKDERSGEYFIAKDGAKKIGHIRGGHCVCLEPGGAKQDIDDWYKFYDQGQEGACVGFGWSRCMSIFNGKEYAARWLWDQAKKRDEWPETNPGDTNGTSVRAAAEVLKEKGHVVFDPADADDDWQARENYTPDAGEGITMFRWAKSVAEVHTVLANPRADELGAVPILNSWGPGFPHRTYLPDDVLAVLIHEEGSEFAVPTDR</sequence>
<organism evidence="1 2">
    <name type="scientific">Amycolatopsis vastitatis</name>
    <dbReference type="NCBI Taxonomy" id="1905142"/>
    <lineage>
        <taxon>Bacteria</taxon>
        <taxon>Bacillati</taxon>
        <taxon>Actinomycetota</taxon>
        <taxon>Actinomycetes</taxon>
        <taxon>Pseudonocardiales</taxon>
        <taxon>Pseudonocardiaceae</taxon>
        <taxon>Amycolatopsis</taxon>
    </lineage>
</organism>
<dbReference type="Proteomes" id="UP000215199">
    <property type="component" value="Unassembled WGS sequence"/>
</dbReference>
<evidence type="ECO:0000313" key="2">
    <source>
        <dbReference type="Proteomes" id="UP000215199"/>
    </source>
</evidence>